<dbReference type="OrthoDB" id="1950002at2"/>
<feature type="compositionally biased region" description="Low complexity" evidence="1">
    <location>
        <begin position="106"/>
        <end position="127"/>
    </location>
</feature>
<dbReference type="CDD" id="cd17470">
    <property type="entry name" value="T3SS_Flik_C"/>
    <property type="match status" value="1"/>
</dbReference>
<keyword evidence="4" id="KW-1185">Reference proteome</keyword>
<dbReference type="Pfam" id="PF02120">
    <property type="entry name" value="Flg_hook"/>
    <property type="match status" value="1"/>
</dbReference>
<protein>
    <recommendedName>
        <fullName evidence="2">Flagellar hook-length control protein-like C-terminal domain-containing protein</fullName>
    </recommendedName>
</protein>
<sequence>MADISSIEVTRSILSNASAESTAKGTSTTSGKVFGSFLQDIMPSITDGRYGTLQNAKFDPVRAFEASSYSNRYQSNKYIQQHSNSNTKPNASGHRSESSATDPQRQLKQAQSTKSQSSNQQKNHIQKVSAEENAQDQKDAAEETRQDRLNKMDRAETESKEKATSEKRDVSVTDEQDSSQPEKTKEGSNDSSIPSELLVLLNKLPDDVKKSDLTQDSVNPVDSTVQTATSVTTAGENGKQAAQIEVISQVQQPIPQTDADEAPLTKQGFVPSQTGSMTELNLAASKEAQRDASDNQVVVLDNRVNVSPNQLSLIAQLRKTATDDTKLGEAMPRDMQLTVDGQQTNQSQGSQLPGITAVVASNGQQAGSFSGGQKQSDLFHEMTQNGAIVGKEDLFSRQPDGQGVSSRTANDFSAFIKAAGKEDVKAFRQEMFRQMVENTQLLKKSGGSELRIQLKPEVLGKMQLSLSVDAGIVSVRFSAENPQVRQMLESNLPELKQSLEEQGLKFDRIDVSVGNQNLNSQQQGGSSNPSSWSQENGYGRPNSPNSGTVEAEVELGHESKQNLLGTYNRDDTTVEFLA</sequence>
<evidence type="ECO:0000256" key="1">
    <source>
        <dbReference type="SAM" id="MobiDB-lite"/>
    </source>
</evidence>
<feature type="compositionally biased region" description="Basic and acidic residues" evidence="1">
    <location>
        <begin position="135"/>
        <end position="171"/>
    </location>
</feature>
<comment type="caution">
    <text evidence="3">The sequence shown here is derived from an EMBL/GenBank/DDBJ whole genome shotgun (WGS) entry which is preliminary data.</text>
</comment>
<dbReference type="RefSeq" id="WP_155474867.1">
    <property type="nucleotide sequence ID" value="NZ_WNKU01000001.1"/>
</dbReference>
<evidence type="ECO:0000259" key="2">
    <source>
        <dbReference type="Pfam" id="PF02120"/>
    </source>
</evidence>
<proteinExistence type="predicted"/>
<feature type="compositionally biased region" description="Low complexity" evidence="1">
    <location>
        <begin position="516"/>
        <end position="537"/>
    </location>
</feature>
<organism evidence="3 4">
    <name type="scientific">Heliobacterium mobile</name>
    <name type="common">Heliobacillus mobilis</name>
    <dbReference type="NCBI Taxonomy" id="28064"/>
    <lineage>
        <taxon>Bacteria</taxon>
        <taxon>Bacillati</taxon>
        <taxon>Bacillota</taxon>
        <taxon>Clostridia</taxon>
        <taxon>Eubacteriales</taxon>
        <taxon>Heliobacteriaceae</taxon>
        <taxon>Heliobacterium</taxon>
    </lineage>
</organism>
<dbReference type="AlphaFoldDB" id="A0A6I3SCM0"/>
<feature type="compositionally biased region" description="Polar residues" evidence="1">
    <location>
        <begin position="73"/>
        <end position="90"/>
    </location>
</feature>
<dbReference type="PANTHER" id="PTHR37533:SF2">
    <property type="entry name" value="FLAGELLAR HOOK-LENGTH CONTROL PROTEIN"/>
    <property type="match status" value="1"/>
</dbReference>
<gene>
    <name evidence="3" type="ORF">GJ688_02220</name>
</gene>
<feature type="region of interest" description="Disordered" evidence="1">
    <location>
        <begin position="516"/>
        <end position="560"/>
    </location>
</feature>
<dbReference type="Proteomes" id="UP000430670">
    <property type="component" value="Unassembled WGS sequence"/>
</dbReference>
<dbReference type="InterPro" id="IPR052563">
    <property type="entry name" value="FliK"/>
</dbReference>
<feature type="region of interest" description="Disordered" evidence="1">
    <location>
        <begin position="73"/>
        <end position="198"/>
    </location>
</feature>
<dbReference type="InterPro" id="IPR021136">
    <property type="entry name" value="Flagellar_hook_control-like_C"/>
</dbReference>
<name>A0A6I3SCM0_HELMO</name>
<accession>A0A6I3SCM0</accession>
<dbReference type="InterPro" id="IPR038610">
    <property type="entry name" value="FliK-like_C_sf"/>
</dbReference>
<dbReference type="Gene3D" id="3.30.750.140">
    <property type="match status" value="1"/>
</dbReference>
<reference evidence="3 4" key="1">
    <citation type="submission" date="2019-11" db="EMBL/GenBank/DDBJ databases">
        <title>Whole-genome sequence of a the green, strictly anaerobic photosynthetic bacterium Heliobacillus mobilis DSM 6151.</title>
        <authorList>
            <person name="Kyndt J.A."/>
            <person name="Meyer T.E."/>
        </authorList>
    </citation>
    <scope>NUCLEOTIDE SEQUENCE [LARGE SCALE GENOMIC DNA]</scope>
    <source>
        <strain evidence="3 4">DSM 6151</strain>
    </source>
</reference>
<dbReference type="EMBL" id="WNKU01000001">
    <property type="protein sequence ID" value="MTV47799.1"/>
    <property type="molecule type" value="Genomic_DNA"/>
</dbReference>
<evidence type="ECO:0000313" key="4">
    <source>
        <dbReference type="Proteomes" id="UP000430670"/>
    </source>
</evidence>
<dbReference type="PANTHER" id="PTHR37533">
    <property type="entry name" value="FLAGELLAR HOOK-LENGTH CONTROL PROTEIN"/>
    <property type="match status" value="1"/>
</dbReference>
<evidence type="ECO:0000313" key="3">
    <source>
        <dbReference type="EMBL" id="MTV47799.1"/>
    </source>
</evidence>
<feature type="domain" description="Flagellar hook-length control protein-like C-terminal" evidence="2">
    <location>
        <begin position="442"/>
        <end position="517"/>
    </location>
</feature>